<dbReference type="EMBL" id="JYDW01000002">
    <property type="protein sequence ID" value="KRZ63287.1"/>
    <property type="molecule type" value="Genomic_DNA"/>
</dbReference>
<dbReference type="AlphaFoldDB" id="A0A0V1LVA4"/>
<keyword evidence="2" id="KW-1185">Reference proteome</keyword>
<organism evidence="1 2">
    <name type="scientific">Trichinella nativa</name>
    <dbReference type="NCBI Taxonomy" id="6335"/>
    <lineage>
        <taxon>Eukaryota</taxon>
        <taxon>Metazoa</taxon>
        <taxon>Ecdysozoa</taxon>
        <taxon>Nematoda</taxon>
        <taxon>Enoplea</taxon>
        <taxon>Dorylaimia</taxon>
        <taxon>Trichinellida</taxon>
        <taxon>Trichinellidae</taxon>
        <taxon>Trichinella</taxon>
    </lineage>
</organism>
<protein>
    <submittedName>
        <fullName evidence="1">Uncharacterized protein</fullName>
    </submittedName>
</protein>
<gene>
    <name evidence="1" type="ORF">T02_4704</name>
</gene>
<accession>A0A0V1LVA4</accession>
<reference evidence="1 2" key="1">
    <citation type="submission" date="2015-05" db="EMBL/GenBank/DDBJ databases">
        <title>Evolution of Trichinella species and genotypes.</title>
        <authorList>
            <person name="Korhonen P.K."/>
            <person name="Edoardo P."/>
            <person name="Giuseppe L.R."/>
            <person name="Gasser R.B."/>
        </authorList>
    </citation>
    <scope>NUCLEOTIDE SEQUENCE [LARGE SCALE GENOMIC DNA]</scope>
    <source>
        <strain evidence="1">ISS10</strain>
    </source>
</reference>
<proteinExistence type="predicted"/>
<sequence>MRAQARLVVFRHVGSISGSVLGPFTKSSFSKLCSTFEQGCEYVHLLPKALVDTDGLNSYFLFIYPSEQELKMFSILPSEHVFNFLVNFFAKEIEKPSKGERVLSSVKADGRTEISCYEARNRKA</sequence>
<evidence type="ECO:0000313" key="2">
    <source>
        <dbReference type="Proteomes" id="UP000054721"/>
    </source>
</evidence>
<dbReference type="Proteomes" id="UP000054721">
    <property type="component" value="Unassembled WGS sequence"/>
</dbReference>
<evidence type="ECO:0000313" key="1">
    <source>
        <dbReference type="EMBL" id="KRZ63287.1"/>
    </source>
</evidence>
<comment type="caution">
    <text evidence="1">The sequence shown here is derived from an EMBL/GenBank/DDBJ whole genome shotgun (WGS) entry which is preliminary data.</text>
</comment>
<name>A0A0V1LVA4_9BILA</name>